<evidence type="ECO:0000313" key="13">
    <source>
        <dbReference type="EMBL" id="NJC33170.1"/>
    </source>
</evidence>
<dbReference type="Pfam" id="PF05951">
    <property type="entry name" value="Peptidase_M15_2"/>
    <property type="match status" value="1"/>
</dbReference>
<keyword evidence="14" id="KW-1185">Reference proteome</keyword>
<dbReference type="InterPro" id="IPR009045">
    <property type="entry name" value="Zn_M74/Hedgehog-like"/>
</dbReference>
<evidence type="ECO:0000256" key="5">
    <source>
        <dbReference type="ARBA" id="ARBA00022729"/>
    </source>
</evidence>
<evidence type="ECO:0000256" key="7">
    <source>
        <dbReference type="ARBA" id="ARBA00022833"/>
    </source>
</evidence>
<comment type="cofactor">
    <cofactor evidence="1">
        <name>Zn(2+)</name>
        <dbReference type="ChEBI" id="CHEBI:29105"/>
    </cofactor>
</comment>
<comment type="similarity">
    <text evidence="10">Belongs to the peptidase M15 family.</text>
</comment>
<evidence type="ECO:0000256" key="3">
    <source>
        <dbReference type="ARBA" id="ARBA00022670"/>
    </source>
</evidence>
<dbReference type="Proteomes" id="UP000734218">
    <property type="component" value="Unassembled WGS sequence"/>
</dbReference>
<sequence>MVVAAPTATALVSSPSPLPRPQPRVSPPLLPERRLALRNLHNDERCDACWLRGGALHPEGLAEIDHAMRDWRTGEMMEMDRGLIRLLSDLHDELDLAPTRGFNLISGYRSPGTNAALRARGGAHTGVATRSQHMLGKAADIAVDGVSTERLRDAALGLGRGGVGYYPADGFVHVDTGRVRRW</sequence>
<keyword evidence="8" id="KW-0482">Metalloprotease</keyword>
<keyword evidence="6" id="KW-0378">Hydrolase</keyword>
<gene>
    <name evidence="13" type="ORF">GGR88_000644</name>
</gene>
<evidence type="ECO:0000256" key="2">
    <source>
        <dbReference type="ARBA" id="ARBA00004776"/>
    </source>
</evidence>
<dbReference type="RefSeq" id="WP_167952951.1">
    <property type="nucleotide sequence ID" value="NZ_JAATJE010000001.1"/>
</dbReference>
<keyword evidence="4" id="KW-0479">Metal-binding</keyword>
<evidence type="ECO:0000256" key="10">
    <source>
        <dbReference type="ARBA" id="ARBA00093448"/>
    </source>
</evidence>
<organism evidence="13 14">
    <name type="scientific">Sphingomonas jejuensis</name>
    <dbReference type="NCBI Taxonomy" id="904715"/>
    <lineage>
        <taxon>Bacteria</taxon>
        <taxon>Pseudomonadati</taxon>
        <taxon>Pseudomonadota</taxon>
        <taxon>Alphaproteobacteria</taxon>
        <taxon>Sphingomonadales</taxon>
        <taxon>Sphingomonadaceae</taxon>
        <taxon>Sphingomonas</taxon>
    </lineage>
</organism>
<evidence type="ECO:0000256" key="1">
    <source>
        <dbReference type="ARBA" id="ARBA00001947"/>
    </source>
</evidence>
<feature type="region of interest" description="Disordered" evidence="12">
    <location>
        <begin position="1"/>
        <end position="27"/>
    </location>
</feature>
<keyword evidence="9" id="KW-0961">Cell wall biogenesis/degradation</keyword>
<evidence type="ECO:0000256" key="11">
    <source>
        <dbReference type="ARBA" id="ARBA00093666"/>
    </source>
</evidence>
<reference evidence="13 14" key="1">
    <citation type="submission" date="2020-03" db="EMBL/GenBank/DDBJ databases">
        <title>Genomic Encyclopedia of Type Strains, Phase IV (KMG-IV): sequencing the most valuable type-strain genomes for metagenomic binning, comparative biology and taxonomic classification.</title>
        <authorList>
            <person name="Goeker M."/>
        </authorList>
    </citation>
    <scope>NUCLEOTIDE SEQUENCE [LARGE SCALE GENOMIC DNA]</scope>
    <source>
        <strain evidence="13 14">DSM 27651</strain>
    </source>
</reference>
<dbReference type="EMBL" id="JAATJE010000001">
    <property type="protein sequence ID" value="NJC33170.1"/>
    <property type="molecule type" value="Genomic_DNA"/>
</dbReference>
<protein>
    <recommendedName>
        <fullName evidence="11">Murein endopeptidase K</fullName>
    </recommendedName>
</protein>
<dbReference type="PANTHER" id="PTHR37425">
    <property type="match status" value="1"/>
</dbReference>
<dbReference type="Gene3D" id="3.30.1380.10">
    <property type="match status" value="1"/>
</dbReference>
<evidence type="ECO:0000256" key="9">
    <source>
        <dbReference type="ARBA" id="ARBA00023316"/>
    </source>
</evidence>
<proteinExistence type="inferred from homology"/>
<accession>A0ABX0XKB0</accession>
<evidence type="ECO:0000256" key="4">
    <source>
        <dbReference type="ARBA" id="ARBA00022723"/>
    </source>
</evidence>
<dbReference type="SUPFAM" id="SSF55166">
    <property type="entry name" value="Hedgehog/DD-peptidase"/>
    <property type="match status" value="1"/>
</dbReference>
<dbReference type="PANTHER" id="PTHR37425:SF1">
    <property type="entry name" value="OUTER MEMBRANE PROTEIN"/>
    <property type="match status" value="1"/>
</dbReference>
<name>A0ABX0XKB0_9SPHN</name>
<keyword evidence="3" id="KW-0645">Protease</keyword>
<evidence type="ECO:0000313" key="14">
    <source>
        <dbReference type="Proteomes" id="UP000734218"/>
    </source>
</evidence>
<comment type="pathway">
    <text evidence="2">Cell wall biogenesis; cell wall polysaccharide biosynthesis.</text>
</comment>
<dbReference type="InterPro" id="IPR010275">
    <property type="entry name" value="MepK"/>
</dbReference>
<evidence type="ECO:0000256" key="6">
    <source>
        <dbReference type="ARBA" id="ARBA00022801"/>
    </source>
</evidence>
<keyword evidence="5" id="KW-0732">Signal</keyword>
<evidence type="ECO:0000256" key="12">
    <source>
        <dbReference type="SAM" id="MobiDB-lite"/>
    </source>
</evidence>
<keyword evidence="7" id="KW-0862">Zinc</keyword>
<feature type="compositionally biased region" description="Pro residues" evidence="12">
    <location>
        <begin position="16"/>
        <end position="27"/>
    </location>
</feature>
<comment type="caution">
    <text evidence="13">The sequence shown here is derived from an EMBL/GenBank/DDBJ whole genome shotgun (WGS) entry which is preliminary data.</text>
</comment>
<evidence type="ECO:0000256" key="8">
    <source>
        <dbReference type="ARBA" id="ARBA00023049"/>
    </source>
</evidence>